<evidence type="ECO:0000256" key="1">
    <source>
        <dbReference type="ARBA" id="ARBA00004141"/>
    </source>
</evidence>
<keyword evidence="2" id="KW-0813">Transport</keyword>
<keyword evidence="13" id="KW-1185">Reference proteome</keyword>
<dbReference type="AlphaFoldDB" id="A0A834M3W6"/>
<feature type="transmembrane region" description="Helical" evidence="10">
    <location>
        <begin position="172"/>
        <end position="194"/>
    </location>
</feature>
<dbReference type="InterPro" id="IPR018488">
    <property type="entry name" value="cNMP-bd_CS"/>
</dbReference>
<dbReference type="Pfam" id="PF00027">
    <property type="entry name" value="cNMP_binding"/>
    <property type="match status" value="1"/>
</dbReference>
<feature type="domain" description="Cyclic nucleotide-binding" evidence="11">
    <location>
        <begin position="480"/>
        <end position="584"/>
    </location>
</feature>
<evidence type="ECO:0000256" key="2">
    <source>
        <dbReference type="ARBA" id="ARBA00022448"/>
    </source>
</evidence>
<feature type="compositionally biased region" description="Basic and acidic residues" evidence="9">
    <location>
        <begin position="38"/>
        <end position="82"/>
    </location>
</feature>
<dbReference type="InterPro" id="IPR005821">
    <property type="entry name" value="Ion_trans_dom"/>
</dbReference>
<feature type="transmembrane region" description="Helical" evidence="10">
    <location>
        <begin position="376"/>
        <end position="394"/>
    </location>
</feature>
<dbReference type="EMBL" id="JAACXV010014206">
    <property type="protein sequence ID" value="KAF7269623.1"/>
    <property type="molecule type" value="Genomic_DNA"/>
</dbReference>
<dbReference type="SUPFAM" id="SSF81324">
    <property type="entry name" value="Voltage-gated potassium channels"/>
    <property type="match status" value="1"/>
</dbReference>
<dbReference type="CDD" id="cd00038">
    <property type="entry name" value="CAP_ED"/>
    <property type="match status" value="1"/>
</dbReference>
<keyword evidence="3 10" id="KW-0812">Transmembrane</keyword>
<dbReference type="FunFam" id="1.10.287.630:FF:000001">
    <property type="entry name" value="Cyclic nucleotide-gated channel alpha 3"/>
    <property type="match status" value="1"/>
</dbReference>
<keyword evidence="4 10" id="KW-1133">Transmembrane helix</keyword>
<evidence type="ECO:0000256" key="3">
    <source>
        <dbReference type="ARBA" id="ARBA00022692"/>
    </source>
</evidence>
<dbReference type="GO" id="GO:0044877">
    <property type="term" value="F:protein-containing complex binding"/>
    <property type="evidence" value="ECO:0007669"/>
    <property type="project" value="TreeGrafter"/>
</dbReference>
<dbReference type="SMART" id="SM00100">
    <property type="entry name" value="cNMP"/>
    <property type="match status" value="1"/>
</dbReference>
<reference evidence="12" key="1">
    <citation type="submission" date="2020-08" db="EMBL/GenBank/DDBJ databases">
        <title>Genome sequencing and assembly of the red palm weevil Rhynchophorus ferrugineus.</title>
        <authorList>
            <person name="Dias G.B."/>
            <person name="Bergman C.M."/>
            <person name="Manee M."/>
        </authorList>
    </citation>
    <scope>NUCLEOTIDE SEQUENCE</scope>
    <source>
        <strain evidence="12">AA-2017</strain>
        <tissue evidence="12">Whole larva</tissue>
    </source>
</reference>
<feature type="region of interest" description="Disordered" evidence="9">
    <location>
        <begin position="19"/>
        <end position="82"/>
    </location>
</feature>
<evidence type="ECO:0000256" key="10">
    <source>
        <dbReference type="SAM" id="Phobius"/>
    </source>
</evidence>
<dbReference type="Gene3D" id="2.60.120.10">
    <property type="entry name" value="Jelly Rolls"/>
    <property type="match status" value="1"/>
</dbReference>
<keyword evidence="6 10" id="KW-0472">Membrane</keyword>
<dbReference type="Gene3D" id="1.10.287.70">
    <property type="match status" value="1"/>
</dbReference>
<feature type="compositionally biased region" description="Polar residues" evidence="9">
    <location>
        <begin position="125"/>
        <end position="137"/>
    </location>
</feature>
<sequence length="742" mass="85076">MDNIYRFKKLTSMVYPEKLNLDQGGGKPSARQAWSDEPLDKPKPTTIPDRSRLIDGDRGGDNVPDERRLDSASSENSEHHQFIQDRIRHLVDAFSTRAQAARQRLEGPETPSSLSSSGEIEGTHSAVSSQPRPSVSFSDKHLEEEPEVDMEPRGVVEQCINQLDIIDPNGKIYLCWMALVTLAVLYNAWVILLRATFPFQTRDNRVYWMTFDYICDLIYVMDIMLVQPRVKYLNEGFWVTDKKALRQNYIKNKHFKLDLFSLLPLDLFYFLTGPDMVILRLPRICKAHTFWEFFSLADRQISNPYIIRFAQTLLYMMYLINLSACAYYAFSVYEGIGSNNFVYNGEGNAYLRCFYFATKTATSIGKNPKPTQEIEYIFMTISWLMGVFVFALLIGQIRDIISTATKAKTEYRKLVDETLEYMRRLNLPQEMQRRVQLWFNYTWETQHTLDENTIMDCLPHKMKTDISINVHINTLNKVKLFADCDEALLRELVLELKSVIYLPEDVICKKGDVGTEMYIVQSGKVQVLGGKDGKQVLATLSEGSVFGEISLLGIPGMNRRTADVRSFGYSNLFVLDKASLNAALSHYPEAQELLNKKAKMLMKKNEALEEKNRAVIVIKNPTSPEKHAKLLETVLQVLPPNSGTNRLLRYGSRQARRSKPENDKFRYRNSLPAIRNHESLDQFGHEDLQRSSSGNNSDPSDDCDKEAKKIIHRSLKGADVNGRSREMHASVMKYGIVFEDEI</sequence>
<evidence type="ECO:0000313" key="12">
    <source>
        <dbReference type="EMBL" id="KAF7269623.1"/>
    </source>
</evidence>
<evidence type="ECO:0000256" key="9">
    <source>
        <dbReference type="SAM" id="MobiDB-lite"/>
    </source>
</evidence>
<dbReference type="OrthoDB" id="421226at2759"/>
<protein>
    <recommendedName>
        <fullName evidence="11">Cyclic nucleotide-binding domain-containing protein</fullName>
    </recommendedName>
</protein>
<dbReference type="PROSITE" id="PS00888">
    <property type="entry name" value="CNMP_BINDING_1"/>
    <property type="match status" value="1"/>
</dbReference>
<dbReference type="InterPro" id="IPR050866">
    <property type="entry name" value="CNG_cation_channel"/>
</dbReference>
<dbReference type="InterPro" id="IPR000595">
    <property type="entry name" value="cNMP-bd_dom"/>
</dbReference>
<dbReference type="FunFam" id="1.10.287.70:FF:000149">
    <property type="entry name" value="Cyclic nucleotide-gated cation channel beta-1"/>
    <property type="match status" value="1"/>
</dbReference>
<evidence type="ECO:0000259" key="11">
    <source>
        <dbReference type="PROSITE" id="PS50042"/>
    </source>
</evidence>
<dbReference type="PROSITE" id="PS50042">
    <property type="entry name" value="CNMP_BINDING_3"/>
    <property type="match status" value="1"/>
</dbReference>
<dbReference type="InterPro" id="IPR018490">
    <property type="entry name" value="cNMP-bd_dom_sf"/>
</dbReference>
<evidence type="ECO:0000256" key="7">
    <source>
        <dbReference type="ARBA" id="ARBA00023286"/>
    </source>
</evidence>
<dbReference type="GO" id="GO:0005222">
    <property type="term" value="F:intracellularly cAMP-activated cation channel activity"/>
    <property type="evidence" value="ECO:0007669"/>
    <property type="project" value="TreeGrafter"/>
</dbReference>
<evidence type="ECO:0000256" key="6">
    <source>
        <dbReference type="ARBA" id="ARBA00023136"/>
    </source>
</evidence>
<dbReference type="SUPFAM" id="SSF51206">
    <property type="entry name" value="cAMP-binding domain-like"/>
    <property type="match status" value="1"/>
</dbReference>
<gene>
    <name evidence="12" type="ORF">GWI33_017348</name>
</gene>
<keyword evidence="7" id="KW-1071">Ligand-gated ion channel</keyword>
<feature type="region of interest" description="Disordered" evidence="9">
    <location>
        <begin position="99"/>
        <end position="148"/>
    </location>
</feature>
<accession>A0A834M3W6</accession>
<dbReference type="GO" id="GO:0005886">
    <property type="term" value="C:plasma membrane"/>
    <property type="evidence" value="ECO:0007669"/>
    <property type="project" value="TreeGrafter"/>
</dbReference>
<dbReference type="PROSITE" id="PS00889">
    <property type="entry name" value="CNMP_BINDING_2"/>
    <property type="match status" value="1"/>
</dbReference>
<dbReference type="Pfam" id="PF00520">
    <property type="entry name" value="Ion_trans"/>
    <property type="match status" value="1"/>
</dbReference>
<dbReference type="GO" id="GO:0005223">
    <property type="term" value="F:intracellularly cGMP-activated cation channel activity"/>
    <property type="evidence" value="ECO:0007669"/>
    <property type="project" value="TreeGrafter"/>
</dbReference>
<dbReference type="FunFam" id="2.60.120.10:FF:000078">
    <property type="entry name" value="Cyclic nucleotide-gated channel"/>
    <property type="match status" value="1"/>
</dbReference>
<organism evidence="12 13">
    <name type="scientific">Rhynchophorus ferrugineus</name>
    <name type="common">Red palm weevil</name>
    <name type="synonym">Curculio ferrugineus</name>
    <dbReference type="NCBI Taxonomy" id="354439"/>
    <lineage>
        <taxon>Eukaryota</taxon>
        <taxon>Metazoa</taxon>
        <taxon>Ecdysozoa</taxon>
        <taxon>Arthropoda</taxon>
        <taxon>Hexapoda</taxon>
        <taxon>Insecta</taxon>
        <taxon>Pterygota</taxon>
        <taxon>Neoptera</taxon>
        <taxon>Endopterygota</taxon>
        <taxon>Coleoptera</taxon>
        <taxon>Polyphaga</taxon>
        <taxon>Cucujiformia</taxon>
        <taxon>Curculionidae</taxon>
        <taxon>Dryophthorinae</taxon>
        <taxon>Rhynchophorus</taxon>
    </lineage>
</organism>
<dbReference type="PANTHER" id="PTHR45638:SF1">
    <property type="entry name" value="CYCLIC NUCLEOTIDE-GATED ION CHANNEL SUBUNIT B, ISOFORM A"/>
    <property type="match status" value="1"/>
</dbReference>
<evidence type="ECO:0000256" key="5">
    <source>
        <dbReference type="ARBA" id="ARBA00023065"/>
    </source>
</evidence>
<feature type="transmembrane region" description="Helical" evidence="10">
    <location>
        <begin position="206"/>
        <end position="226"/>
    </location>
</feature>
<evidence type="ECO:0000256" key="8">
    <source>
        <dbReference type="ARBA" id="ARBA00023303"/>
    </source>
</evidence>
<dbReference type="PANTHER" id="PTHR45638">
    <property type="entry name" value="CYCLIC NUCLEOTIDE-GATED CATION CHANNEL SUBUNIT A"/>
    <property type="match status" value="1"/>
</dbReference>
<dbReference type="Gene3D" id="1.10.287.630">
    <property type="entry name" value="Helix hairpin bin"/>
    <property type="match status" value="1"/>
</dbReference>
<comment type="subcellular location">
    <subcellularLocation>
        <location evidence="1">Membrane</location>
        <topology evidence="1">Multi-pass membrane protein</topology>
    </subcellularLocation>
</comment>
<dbReference type="GO" id="GO:0030553">
    <property type="term" value="F:cGMP binding"/>
    <property type="evidence" value="ECO:0007669"/>
    <property type="project" value="TreeGrafter"/>
</dbReference>
<dbReference type="GO" id="GO:0017071">
    <property type="term" value="C:intracellular cyclic nucleotide activated cation channel complex"/>
    <property type="evidence" value="ECO:0007669"/>
    <property type="project" value="TreeGrafter"/>
</dbReference>
<comment type="caution">
    <text evidence="12">The sequence shown here is derived from an EMBL/GenBank/DDBJ whole genome shotgun (WGS) entry which is preliminary data.</text>
</comment>
<feature type="region of interest" description="Disordered" evidence="9">
    <location>
        <begin position="643"/>
        <end position="664"/>
    </location>
</feature>
<feature type="transmembrane region" description="Helical" evidence="10">
    <location>
        <begin position="312"/>
        <end position="330"/>
    </location>
</feature>
<keyword evidence="5" id="KW-0406">Ion transport</keyword>
<evidence type="ECO:0000256" key="4">
    <source>
        <dbReference type="ARBA" id="ARBA00022989"/>
    </source>
</evidence>
<dbReference type="InterPro" id="IPR014710">
    <property type="entry name" value="RmlC-like_jellyroll"/>
</dbReference>
<evidence type="ECO:0000313" key="13">
    <source>
        <dbReference type="Proteomes" id="UP000625711"/>
    </source>
</evidence>
<keyword evidence="8" id="KW-0407">Ion channel</keyword>
<name>A0A834M3W6_RHYFE</name>
<proteinExistence type="predicted"/>
<dbReference type="Proteomes" id="UP000625711">
    <property type="component" value="Unassembled WGS sequence"/>
</dbReference>